<dbReference type="InterPro" id="IPR003598">
    <property type="entry name" value="Ig_sub2"/>
</dbReference>
<dbReference type="InterPro" id="IPR013106">
    <property type="entry name" value="Ig_V-set"/>
</dbReference>
<feature type="domain" description="Ig-like" evidence="9">
    <location>
        <begin position="853"/>
        <end position="935"/>
    </location>
</feature>
<dbReference type="Pfam" id="PF13895">
    <property type="entry name" value="Ig_2"/>
    <property type="match status" value="1"/>
</dbReference>
<evidence type="ECO:0000313" key="10">
    <source>
        <dbReference type="Proteomes" id="UP000694867"/>
    </source>
</evidence>
<evidence type="ECO:0000256" key="2">
    <source>
        <dbReference type="ARBA" id="ARBA00022692"/>
    </source>
</evidence>
<dbReference type="InterPro" id="IPR003599">
    <property type="entry name" value="Ig_sub"/>
</dbReference>
<dbReference type="InterPro" id="IPR007110">
    <property type="entry name" value="Ig-like_dom"/>
</dbReference>
<evidence type="ECO:0000256" key="7">
    <source>
        <dbReference type="ARBA" id="ARBA00023319"/>
    </source>
</evidence>
<dbReference type="GO" id="GO:0005911">
    <property type="term" value="C:cell-cell junction"/>
    <property type="evidence" value="ECO:0007669"/>
    <property type="project" value="TreeGrafter"/>
</dbReference>
<dbReference type="GO" id="GO:0005886">
    <property type="term" value="C:plasma membrane"/>
    <property type="evidence" value="ECO:0007669"/>
    <property type="project" value="TreeGrafter"/>
</dbReference>
<organism evidence="10 11">
    <name type="scientific">Galendromus occidentalis</name>
    <name type="common">western predatory mite</name>
    <dbReference type="NCBI Taxonomy" id="34638"/>
    <lineage>
        <taxon>Eukaryota</taxon>
        <taxon>Metazoa</taxon>
        <taxon>Ecdysozoa</taxon>
        <taxon>Arthropoda</taxon>
        <taxon>Chelicerata</taxon>
        <taxon>Arachnida</taxon>
        <taxon>Acari</taxon>
        <taxon>Parasitiformes</taxon>
        <taxon>Mesostigmata</taxon>
        <taxon>Gamasina</taxon>
        <taxon>Phytoseioidea</taxon>
        <taxon>Phytoseiidae</taxon>
        <taxon>Typhlodrominae</taxon>
        <taxon>Galendromus</taxon>
    </lineage>
</organism>
<keyword evidence="4 8" id="KW-0472">Membrane</keyword>
<proteinExistence type="predicted"/>
<dbReference type="SUPFAM" id="SSF48726">
    <property type="entry name" value="Immunoglobulin"/>
    <property type="match status" value="8"/>
</dbReference>
<evidence type="ECO:0000259" key="9">
    <source>
        <dbReference type="PROSITE" id="PS50835"/>
    </source>
</evidence>
<dbReference type="SMART" id="SM00408">
    <property type="entry name" value="IGc2"/>
    <property type="match status" value="8"/>
</dbReference>
<keyword evidence="3 8" id="KW-1133">Transmembrane helix</keyword>
<dbReference type="SMART" id="SM00409">
    <property type="entry name" value="IG"/>
    <property type="match status" value="7"/>
</dbReference>
<feature type="domain" description="Ig-like" evidence="9">
    <location>
        <begin position="240"/>
        <end position="319"/>
    </location>
</feature>
<reference evidence="11" key="1">
    <citation type="submission" date="2025-08" db="UniProtKB">
        <authorList>
            <consortium name="RefSeq"/>
        </authorList>
    </citation>
    <scope>IDENTIFICATION</scope>
</reference>
<dbReference type="RefSeq" id="XP_028968885.1">
    <property type="nucleotide sequence ID" value="XM_029113052.1"/>
</dbReference>
<dbReference type="AlphaFoldDB" id="A0AAJ7SHS8"/>
<evidence type="ECO:0000256" key="4">
    <source>
        <dbReference type="ARBA" id="ARBA00023136"/>
    </source>
</evidence>
<dbReference type="Gene3D" id="2.60.40.10">
    <property type="entry name" value="Immunoglobulins"/>
    <property type="match status" value="9"/>
</dbReference>
<feature type="domain" description="Ig-like" evidence="9">
    <location>
        <begin position="444"/>
        <end position="530"/>
    </location>
</feature>
<evidence type="ECO:0000256" key="1">
    <source>
        <dbReference type="ARBA" id="ARBA00004479"/>
    </source>
</evidence>
<accession>A0AAJ7SHS8</accession>
<keyword evidence="10" id="KW-1185">Reference proteome</keyword>
<dbReference type="InterPro" id="IPR013783">
    <property type="entry name" value="Ig-like_fold"/>
</dbReference>
<dbReference type="Pfam" id="PF08205">
    <property type="entry name" value="C2-set_2"/>
    <property type="match status" value="2"/>
</dbReference>
<dbReference type="PROSITE" id="PS50835">
    <property type="entry name" value="IG_LIKE"/>
    <property type="match status" value="7"/>
</dbReference>
<dbReference type="Pfam" id="PF13927">
    <property type="entry name" value="Ig_3"/>
    <property type="match status" value="3"/>
</dbReference>
<keyword evidence="2 8" id="KW-0812">Transmembrane</keyword>
<keyword evidence="5" id="KW-1015">Disulfide bond</keyword>
<dbReference type="InterPro" id="IPR013162">
    <property type="entry name" value="CD80_C2-set"/>
</dbReference>
<keyword evidence="6" id="KW-0325">Glycoprotein</keyword>
<feature type="domain" description="Ig-like" evidence="9">
    <location>
        <begin position="346"/>
        <end position="437"/>
    </location>
</feature>
<dbReference type="GO" id="GO:0050839">
    <property type="term" value="F:cell adhesion molecule binding"/>
    <property type="evidence" value="ECO:0007669"/>
    <property type="project" value="TreeGrafter"/>
</dbReference>
<evidence type="ECO:0000256" key="5">
    <source>
        <dbReference type="ARBA" id="ARBA00023157"/>
    </source>
</evidence>
<sequence length="1182" mass="129869">MINMSIPCSGVLPVVSDRHHNSSGFVGGAATLQCDINEEHCGRVYLVTWTKLNQRGQWERVYLFSKSVNRVLGPLADPDRAAFHASNESTHLRIFPLKVTDDGTYKCDVTYVQGECPSLSFTHLQTLIEPQDPVMRLEGRVLDSGSVLGPFIEGQTIVLDCVSLQGRPASMITWRNGTSVLPVKVSSQPHASGLTDVVATARFVVSRWDLGARLDCVVDNPASPRKTVVNFVTLDVHVRPSALRLRGPAHPVVAGEMVSLTCVVDGAKPAANITWYNRSELVNPQPIPTEEPLQDGTFRTTSTIVLIATQFDHQSEYFCKGMNQVLKNRTEAPFLQAVRLEVLYPPAVIMRPLEGVNVTEGAVANITCQYNANPPNISEVTWYKNGHVMVIDHRRHDIMHHQVSLFRIRNVTREDQGAYSCHVRNAFGTGNSSNAIQLDVFFQPEVSAWVSPSVISVDEGPVIFRCDVIVGNPTKLTRVRWLKDGSLFMEVDRARIELTNINKTLTGTYQCLARNEAGWSELSEEARPLTVMYPPGPSQIRMVTPQDRPTKGDRVELECAVDDVGFPPAHSYIWLHNGMVLNDSSLGSGGAHGDRLLTEPMTVASAGNYSCAAVNQVGRGLQQGLTLHPMVPPAFIKPLARSGGARVMNHSVVYLECVVECVPQCHVWWKRNNRSIHADYGHHLARHWDREHRDHTELDRIFKVKASPVQSSLRLGHFSAVKSLLYWNLTELADINIDGDTFTCESSGNEAGSGVSSSIRFKLEYAPEAVGLSADEVELLEGHSLVDTITCSAAGNPPPKLVWTLNERVICTGPNLILPDPLRREASGNYTCTATNKYGERSASAMVNVLHKPDCVVTKEEDSTGDIVLTCEAIAAPPVLSFSWHHNNKSLSEENLIAGDTRSVLVLQSPDSFGQYSCVATNLIGSSEPCVVRLTRLPSPAGWVNLFLKEENILILTLALAAILVIALMVFVALAFIRKRSEAKPRIHRENARLVLMDETLPHVRADTKSQLLLPDGTPLIFTPQGRATTLPPEMIENPYQNIAECRGTGYDREHPSELPAHGAKIATLRSGMRNAASDENNYALPSEASHQGGGCHLLRPRHESKPSLTVNRLHAVSREDFACVPLEDRGTQRRQRTLQPSRAIGRNYATGTLAGAPYYAAAAAHTMQSGSRGPLHKIGDI</sequence>
<evidence type="ECO:0000313" key="11">
    <source>
        <dbReference type="RefSeq" id="XP_028968885.1"/>
    </source>
</evidence>
<evidence type="ECO:0000256" key="6">
    <source>
        <dbReference type="ARBA" id="ARBA00023180"/>
    </source>
</evidence>
<feature type="domain" description="Ig-like" evidence="9">
    <location>
        <begin position="537"/>
        <end position="626"/>
    </location>
</feature>
<dbReference type="GeneID" id="100908626"/>
<dbReference type="InterPro" id="IPR036179">
    <property type="entry name" value="Ig-like_dom_sf"/>
</dbReference>
<gene>
    <name evidence="11" type="primary">LOC100908626</name>
</gene>
<evidence type="ECO:0000256" key="3">
    <source>
        <dbReference type="ARBA" id="ARBA00022989"/>
    </source>
</evidence>
<feature type="domain" description="Ig-like" evidence="9">
    <location>
        <begin position="767"/>
        <end position="848"/>
    </location>
</feature>
<dbReference type="PANTHER" id="PTHR11640:SF31">
    <property type="entry name" value="IRREGULAR CHIASM C-ROUGHEST PROTEIN-RELATED"/>
    <property type="match status" value="1"/>
</dbReference>
<evidence type="ECO:0000256" key="8">
    <source>
        <dbReference type="SAM" id="Phobius"/>
    </source>
</evidence>
<dbReference type="Pfam" id="PF07686">
    <property type="entry name" value="V-set"/>
    <property type="match status" value="1"/>
</dbReference>
<dbReference type="PANTHER" id="PTHR11640">
    <property type="entry name" value="NEPHRIN"/>
    <property type="match status" value="1"/>
</dbReference>
<dbReference type="GO" id="GO:0098609">
    <property type="term" value="P:cell-cell adhesion"/>
    <property type="evidence" value="ECO:0007669"/>
    <property type="project" value="TreeGrafter"/>
</dbReference>
<feature type="domain" description="Ig-like" evidence="9">
    <location>
        <begin position="13"/>
        <end position="120"/>
    </location>
</feature>
<dbReference type="Proteomes" id="UP000694867">
    <property type="component" value="Unplaced"/>
</dbReference>
<feature type="transmembrane region" description="Helical" evidence="8">
    <location>
        <begin position="953"/>
        <end position="977"/>
    </location>
</feature>
<keyword evidence="7" id="KW-0393">Immunoglobulin domain</keyword>
<name>A0AAJ7SHS8_9ACAR</name>
<protein>
    <submittedName>
        <fullName evidence="11">Hemicentin-1</fullName>
    </submittedName>
</protein>
<dbReference type="InterPro" id="IPR051275">
    <property type="entry name" value="Cell_adhesion_signaling"/>
</dbReference>
<comment type="subcellular location">
    <subcellularLocation>
        <location evidence="1">Membrane</location>
        <topology evidence="1">Single-pass type I membrane protein</topology>
    </subcellularLocation>
</comment>
<dbReference type="KEGG" id="goe:100908626"/>